<dbReference type="SUPFAM" id="SSF52972">
    <property type="entry name" value="ITPase-like"/>
    <property type="match status" value="1"/>
</dbReference>
<protein>
    <recommendedName>
        <fullName evidence="10">Probable inosine/xanthosine triphosphatase</fullName>
        <shortName evidence="10">ITPase/XTPase</shortName>
        <ecNumber evidence="10">3.6.1.73</ecNumber>
    </recommendedName>
    <alternativeName>
        <fullName evidence="10">Non-canonical purine NTP phosphatase</fullName>
    </alternativeName>
    <alternativeName>
        <fullName evidence="10">Non-standard purine NTP phosphatase</fullName>
    </alternativeName>
    <alternativeName>
        <fullName evidence="10">Nucleoside-triphosphate phosphatase</fullName>
        <shortName evidence="10">NTPase</shortName>
    </alternativeName>
</protein>
<feature type="binding site" evidence="10">
    <location>
        <position position="35"/>
    </location>
    <ligand>
        <name>Mg(2+)</name>
        <dbReference type="ChEBI" id="CHEBI:18420"/>
    </ligand>
</feature>
<evidence type="ECO:0000313" key="12">
    <source>
        <dbReference type="EMBL" id="RSN75542.1"/>
    </source>
</evidence>
<dbReference type="PANTHER" id="PTHR34699">
    <property type="match status" value="1"/>
</dbReference>
<keyword evidence="5 10" id="KW-0460">Magnesium</keyword>
<comment type="caution">
    <text evidence="10">Lacks conserved residue(s) required for the propagation of feature annotation.</text>
</comment>
<evidence type="ECO:0000256" key="1">
    <source>
        <dbReference type="ARBA" id="ARBA00001936"/>
    </source>
</evidence>
<dbReference type="AlphaFoldDB" id="A0A429GNQ1"/>
<dbReference type="InterPro" id="IPR026533">
    <property type="entry name" value="NTPase/PRRC1"/>
</dbReference>
<comment type="caution">
    <text evidence="12">The sequence shown here is derived from an EMBL/GenBank/DDBJ whole genome shotgun (WGS) entry which is preliminary data.</text>
</comment>
<comment type="catalytic activity">
    <reaction evidence="8 10">
        <text>ITP + H2O = IDP + phosphate + H(+)</text>
        <dbReference type="Rhea" id="RHEA:28330"/>
        <dbReference type="ChEBI" id="CHEBI:15377"/>
        <dbReference type="ChEBI" id="CHEBI:15378"/>
        <dbReference type="ChEBI" id="CHEBI:43474"/>
        <dbReference type="ChEBI" id="CHEBI:58280"/>
        <dbReference type="ChEBI" id="CHEBI:61402"/>
        <dbReference type="EC" id="3.6.1.73"/>
    </reaction>
</comment>
<keyword evidence="6 10" id="KW-0546">Nucleotide metabolism</keyword>
<gene>
    <name evidence="12" type="primary">yjjX</name>
    <name evidence="12" type="ORF">D6D85_06080</name>
</gene>
<dbReference type="Gene3D" id="3.90.950.10">
    <property type="match status" value="1"/>
</dbReference>
<sequence>MRVVVGSTNPVKISAVKESFSLAFGDVEVVGVDVDSGVGPEPIEEDAVKGAVNRAIKAMEMLPSDFSVGIEGGLFYLHGRYYLAGFVAVMRSDGLMSTGTSGWFECPQKLLRRLLRGEELGEIMDEITGRKNVKKNEGAIGYFTRGIVDRKELYKHGVLMALARFISGDLWPG</sequence>
<evidence type="ECO:0000259" key="11">
    <source>
        <dbReference type="Pfam" id="PF01931"/>
    </source>
</evidence>
<evidence type="ECO:0000256" key="9">
    <source>
        <dbReference type="ARBA" id="ARBA00048781"/>
    </source>
</evidence>
<keyword evidence="13" id="KW-1185">Reference proteome</keyword>
<evidence type="ECO:0000256" key="7">
    <source>
        <dbReference type="ARBA" id="ARBA00023211"/>
    </source>
</evidence>
<dbReference type="GO" id="GO:0006772">
    <property type="term" value="P:thiamine metabolic process"/>
    <property type="evidence" value="ECO:0007669"/>
    <property type="project" value="TreeGrafter"/>
</dbReference>
<proteinExistence type="inferred from homology"/>
<dbReference type="EMBL" id="RCOS01000073">
    <property type="protein sequence ID" value="RSN75542.1"/>
    <property type="molecule type" value="Genomic_DNA"/>
</dbReference>
<dbReference type="Proteomes" id="UP000277582">
    <property type="component" value="Unassembled WGS sequence"/>
</dbReference>
<reference evidence="12 13" key="1">
    <citation type="submission" date="2018-10" db="EMBL/GenBank/DDBJ databases">
        <title>Co-occurring genomic capacity for anaerobic methane metabolism and dissimilatory sulfite reduction discovered in the Korarchaeota.</title>
        <authorList>
            <person name="Mckay L.J."/>
            <person name="Dlakic M."/>
            <person name="Fields M.W."/>
            <person name="Delmont T.O."/>
            <person name="Eren A.M."/>
            <person name="Jay Z.J."/>
            <person name="Klingelsmith K.B."/>
            <person name="Rusch D.B."/>
            <person name="Inskeep W.P."/>
        </authorList>
    </citation>
    <scope>NUCLEOTIDE SEQUENCE [LARGE SCALE GENOMIC DNA]</scope>
    <source>
        <strain evidence="12 13">MDKW</strain>
    </source>
</reference>
<dbReference type="NCBIfam" id="TIGR00258">
    <property type="entry name" value="inosine/xanthosine triphosphatase"/>
    <property type="match status" value="1"/>
</dbReference>
<evidence type="ECO:0000256" key="5">
    <source>
        <dbReference type="ARBA" id="ARBA00022842"/>
    </source>
</evidence>
<comment type="cofactor">
    <cofactor evidence="10">
        <name>Mg(2+)</name>
        <dbReference type="ChEBI" id="CHEBI:18420"/>
    </cofactor>
    <cofactor evidence="10">
        <name>Mn(2+)</name>
        <dbReference type="ChEBI" id="CHEBI:29035"/>
    </cofactor>
    <text evidence="10">Binds 1 divalent metal cation per subunit; can use either Mg(2+) or Mn(2+).</text>
</comment>
<dbReference type="GO" id="GO:0046872">
    <property type="term" value="F:metal ion binding"/>
    <property type="evidence" value="ECO:0007669"/>
    <property type="project" value="UniProtKB-KW"/>
</dbReference>
<dbReference type="GO" id="GO:0103023">
    <property type="term" value="F:ITPase activity"/>
    <property type="evidence" value="ECO:0007669"/>
    <property type="project" value="UniProtKB-EC"/>
</dbReference>
<dbReference type="EC" id="3.6.1.73" evidence="10"/>
<dbReference type="OrthoDB" id="52857at2157"/>
<evidence type="ECO:0000256" key="10">
    <source>
        <dbReference type="HAMAP-Rule" id="MF_00648"/>
    </source>
</evidence>
<feature type="domain" description="Non-canonical purine NTP phosphatase/PRRC1" evidence="11">
    <location>
        <begin position="6"/>
        <end position="166"/>
    </location>
</feature>
<keyword evidence="7 10" id="KW-0464">Manganese</keyword>
<comment type="subunit">
    <text evidence="10">Homodimer.</text>
</comment>
<dbReference type="FunFam" id="3.90.950.10:FF:000002">
    <property type="entry name" value="Inosine/xanthosine triphosphatase"/>
    <property type="match status" value="1"/>
</dbReference>
<evidence type="ECO:0000256" key="4">
    <source>
        <dbReference type="ARBA" id="ARBA00022801"/>
    </source>
</evidence>
<dbReference type="InterPro" id="IPR029001">
    <property type="entry name" value="ITPase-like_fam"/>
</dbReference>
<evidence type="ECO:0000256" key="2">
    <source>
        <dbReference type="ARBA" id="ARBA00022723"/>
    </source>
</evidence>
<dbReference type="RefSeq" id="WP_125671132.1">
    <property type="nucleotide sequence ID" value="NZ_RCOS01000073.1"/>
</dbReference>
<dbReference type="Pfam" id="PF01931">
    <property type="entry name" value="NTPase_I-T"/>
    <property type="match status" value="1"/>
</dbReference>
<organism evidence="12 13">
    <name type="scientific">Candidatus Methanodesulfokora washburnensis</name>
    <dbReference type="NCBI Taxonomy" id="2478471"/>
    <lineage>
        <taxon>Archaea</taxon>
        <taxon>Thermoproteota</taxon>
        <taxon>Candidatus Korarchaeia</taxon>
        <taxon>Candidatus Korarchaeia incertae sedis</taxon>
        <taxon>Candidatus Methanodesulfokora</taxon>
    </lineage>
</organism>
<dbReference type="GO" id="GO:0009117">
    <property type="term" value="P:nucleotide metabolic process"/>
    <property type="evidence" value="ECO:0007669"/>
    <property type="project" value="UniProtKB-KW"/>
</dbReference>
<dbReference type="HAMAP" id="MF_00648">
    <property type="entry name" value="Non_canon_purine_NTPase_YjjX"/>
    <property type="match status" value="1"/>
</dbReference>
<accession>A0A429GNQ1</accession>
<evidence type="ECO:0000256" key="8">
    <source>
        <dbReference type="ARBA" id="ARBA00048174"/>
    </source>
</evidence>
<comment type="function">
    <text evidence="10">Phosphatase that hydrolyzes non-canonical purine nucleotides such as XTP and ITP to their respective diphosphate derivatives. Probably excludes non-canonical purines from DNA/RNA precursor pool, thus preventing their incorporation into DNA/RNA and avoiding chromosomal lesions.</text>
</comment>
<comment type="cofactor">
    <cofactor evidence="1">
        <name>Mn(2+)</name>
        <dbReference type="ChEBI" id="CHEBI:29035"/>
    </cofactor>
</comment>
<dbReference type="InterPro" id="IPR050299">
    <property type="entry name" value="YjjX_NTPase"/>
</dbReference>
<comment type="similarity">
    <text evidence="10">Belongs to the YjjX NTPase family.</text>
</comment>
<feature type="binding site" evidence="10">
    <location>
        <begin position="7"/>
        <end position="12"/>
    </location>
    <ligand>
        <name>substrate</name>
    </ligand>
</feature>
<keyword evidence="3 10" id="KW-0547">Nucleotide-binding</keyword>
<keyword evidence="4 10" id="KW-0378">Hydrolase</keyword>
<name>A0A429GNQ1_9CREN</name>
<dbReference type="InterPro" id="IPR002786">
    <property type="entry name" value="Non_canon_purine_NTPase"/>
</dbReference>
<dbReference type="PANTHER" id="PTHR34699:SF2">
    <property type="entry name" value="NON-CANONICAL PURINE NTP PHOSPHATASE_PRRC1 DOMAIN-CONTAINING PROTEIN"/>
    <property type="match status" value="1"/>
</dbReference>
<evidence type="ECO:0000256" key="3">
    <source>
        <dbReference type="ARBA" id="ARBA00022741"/>
    </source>
</evidence>
<dbReference type="GO" id="GO:0000166">
    <property type="term" value="F:nucleotide binding"/>
    <property type="evidence" value="ECO:0007669"/>
    <property type="project" value="UniProtKB-KW"/>
</dbReference>
<keyword evidence="2 10" id="KW-0479">Metal-binding</keyword>
<evidence type="ECO:0000256" key="6">
    <source>
        <dbReference type="ARBA" id="ARBA00023080"/>
    </source>
</evidence>
<evidence type="ECO:0000313" key="13">
    <source>
        <dbReference type="Proteomes" id="UP000277582"/>
    </source>
</evidence>
<comment type="catalytic activity">
    <reaction evidence="9 10">
        <text>XTP + H2O = XDP + phosphate + H(+)</text>
        <dbReference type="Rhea" id="RHEA:28406"/>
        <dbReference type="ChEBI" id="CHEBI:15377"/>
        <dbReference type="ChEBI" id="CHEBI:15378"/>
        <dbReference type="ChEBI" id="CHEBI:43474"/>
        <dbReference type="ChEBI" id="CHEBI:59884"/>
        <dbReference type="ChEBI" id="CHEBI:61314"/>
        <dbReference type="EC" id="3.6.1.73"/>
    </reaction>
</comment>